<evidence type="ECO:0000259" key="7">
    <source>
        <dbReference type="Pfam" id="PF01545"/>
    </source>
</evidence>
<feature type="transmembrane region" description="Helical" evidence="6">
    <location>
        <begin position="12"/>
        <end position="31"/>
    </location>
</feature>
<name>F2L0M0_THEU7</name>
<organism evidence="8 9">
    <name type="scientific">Thermoproteus uzoniensis (strain 768-20)</name>
    <dbReference type="NCBI Taxonomy" id="999630"/>
    <lineage>
        <taxon>Archaea</taxon>
        <taxon>Thermoproteota</taxon>
        <taxon>Thermoprotei</taxon>
        <taxon>Thermoproteales</taxon>
        <taxon>Thermoproteaceae</taxon>
        <taxon>Thermoproteus</taxon>
    </lineage>
</organism>
<dbReference type="KEGG" id="tuz:TUZN_1225"/>
<keyword evidence="3 6" id="KW-0812">Transmembrane</keyword>
<keyword evidence="2" id="KW-0813">Transport</keyword>
<dbReference type="SUPFAM" id="SSF160240">
    <property type="entry name" value="Cation efflux protein cytoplasmic domain-like"/>
    <property type="match status" value="1"/>
</dbReference>
<comment type="subcellular location">
    <subcellularLocation>
        <location evidence="1">Membrane</location>
        <topology evidence="1">Multi-pass membrane protein</topology>
    </subcellularLocation>
</comment>
<evidence type="ECO:0000256" key="5">
    <source>
        <dbReference type="ARBA" id="ARBA00023136"/>
    </source>
</evidence>
<dbReference type="Pfam" id="PF01545">
    <property type="entry name" value="Cation_efflux"/>
    <property type="match status" value="1"/>
</dbReference>
<dbReference type="eggNOG" id="arCOG01478">
    <property type="taxonomic scope" value="Archaea"/>
</dbReference>
<dbReference type="HOGENOM" id="CLU_076277_0_0_2"/>
<dbReference type="InterPro" id="IPR058533">
    <property type="entry name" value="Cation_efflux_TM"/>
</dbReference>
<feature type="domain" description="Cation efflux protein transmembrane" evidence="7">
    <location>
        <begin position="19"/>
        <end position="206"/>
    </location>
</feature>
<feature type="transmembrane region" description="Helical" evidence="6">
    <location>
        <begin position="51"/>
        <end position="68"/>
    </location>
</feature>
<dbReference type="NCBIfam" id="TIGR01297">
    <property type="entry name" value="CDF"/>
    <property type="match status" value="1"/>
</dbReference>
<dbReference type="InterPro" id="IPR050291">
    <property type="entry name" value="CDF_Transporter"/>
</dbReference>
<evidence type="ECO:0000256" key="6">
    <source>
        <dbReference type="SAM" id="Phobius"/>
    </source>
</evidence>
<evidence type="ECO:0000313" key="8">
    <source>
        <dbReference type="EMBL" id="AEA12702.1"/>
    </source>
</evidence>
<dbReference type="PANTHER" id="PTHR43840">
    <property type="entry name" value="MITOCHONDRIAL METAL TRANSPORTER 1-RELATED"/>
    <property type="match status" value="1"/>
</dbReference>
<evidence type="ECO:0000256" key="4">
    <source>
        <dbReference type="ARBA" id="ARBA00022989"/>
    </source>
</evidence>
<dbReference type="InterPro" id="IPR027469">
    <property type="entry name" value="Cation_efflux_TMD_sf"/>
</dbReference>
<reference key="2">
    <citation type="submission" date="2011-03" db="EMBL/GenBank/DDBJ databases">
        <title>Complete genome sequence of the thermoacidophilic crenarchaeon Thermoproteus uzoniensis 768-20.</title>
        <authorList>
            <person name="Mardanov A.V."/>
            <person name="Gumerov V.M."/>
            <person name="Beletsky A.V."/>
            <person name="Prokofeva M.I."/>
            <person name="Bonch-Osmolovskaya E.A."/>
            <person name="Ravin N.V."/>
            <person name="Skryabin K.G."/>
        </authorList>
    </citation>
    <scope>NUCLEOTIDE SEQUENCE</scope>
    <source>
        <strain>768-20</strain>
    </source>
</reference>
<dbReference type="GO" id="GO:0016020">
    <property type="term" value="C:membrane"/>
    <property type="evidence" value="ECO:0007669"/>
    <property type="project" value="UniProtKB-SubCell"/>
</dbReference>
<evidence type="ECO:0000313" key="9">
    <source>
        <dbReference type="Proteomes" id="UP000008138"/>
    </source>
</evidence>
<dbReference type="STRING" id="999630.TUZN_1225"/>
<evidence type="ECO:0000256" key="2">
    <source>
        <dbReference type="ARBA" id="ARBA00022448"/>
    </source>
</evidence>
<keyword evidence="5 6" id="KW-0472">Membrane</keyword>
<evidence type="ECO:0000256" key="1">
    <source>
        <dbReference type="ARBA" id="ARBA00004141"/>
    </source>
</evidence>
<dbReference type="InterPro" id="IPR036837">
    <property type="entry name" value="Cation_efflux_CTD_sf"/>
</dbReference>
<reference evidence="8 9" key="1">
    <citation type="journal article" date="2011" name="J. Bacteriol.">
        <title>Complete genome sequence of the thermoacidophilic crenarchaeon Thermoproteus uzoniensis 768-20.</title>
        <authorList>
            <person name="Mardanov A.V."/>
            <person name="Gumerov V.M."/>
            <person name="Beletsky A.V."/>
            <person name="Prokofeva M.I."/>
            <person name="Bonch-Osmolovskaya E.A."/>
            <person name="Ravin N.V."/>
            <person name="Skryabin K.G."/>
        </authorList>
    </citation>
    <scope>NUCLEOTIDE SEQUENCE [LARGE SCALE GENOMIC DNA]</scope>
    <source>
        <strain evidence="8 9">768-20</strain>
    </source>
</reference>
<dbReference type="InterPro" id="IPR002524">
    <property type="entry name" value="Cation_efflux"/>
</dbReference>
<keyword evidence="4 6" id="KW-1133">Transmembrane helix</keyword>
<feature type="transmembrane region" description="Helical" evidence="6">
    <location>
        <begin position="80"/>
        <end position="103"/>
    </location>
</feature>
<dbReference type="Gene3D" id="3.30.70.1350">
    <property type="entry name" value="Cation efflux protein, cytoplasmic domain"/>
    <property type="match status" value="1"/>
</dbReference>
<dbReference type="Proteomes" id="UP000008138">
    <property type="component" value="Chromosome"/>
</dbReference>
<accession>F2L0M0</accession>
<evidence type="ECO:0000256" key="3">
    <source>
        <dbReference type="ARBA" id="ARBA00022692"/>
    </source>
</evidence>
<dbReference type="Gene3D" id="1.20.1510.10">
    <property type="entry name" value="Cation efflux protein transmembrane domain"/>
    <property type="match status" value="1"/>
</dbReference>
<keyword evidence="9" id="KW-1185">Reference proteome</keyword>
<feature type="transmembrane region" description="Helical" evidence="6">
    <location>
        <begin position="115"/>
        <end position="134"/>
    </location>
</feature>
<dbReference type="EMBL" id="CP002590">
    <property type="protein sequence ID" value="AEA12702.1"/>
    <property type="molecule type" value="Genomic_DNA"/>
</dbReference>
<sequence>MGAAVRPSVRLWLASLYLFIIGTATLAYTLVELLLGLAYGSLLVTSDALHGFMDAAISYISGFGLYYASRRGRSFPWDIYRLESLMTLLSTIWVLGFYTYLLATSIKPGGRPTPLWMTLLLLAGGAMTYAMYLWESRNYRSLRIDILKADAAHAKADTALSAAAAAAVVISNAAGLAAAETAAVFAIYGYVLYEFIKLSRDAAYGILGALYKDPRLEEGIRSVLSELGKPLDVKVRRAGSFLVVYTLVAVSPDMTVGKLHASRTRAIKAISRLHPLIVHVDVKVVPHRKELRRWLRARRQ</sequence>
<dbReference type="AlphaFoldDB" id="F2L0M0"/>
<protein>
    <submittedName>
        <fullName evidence="8">Cation diffusion facilitator family transporter</fullName>
    </submittedName>
</protein>
<dbReference type="GO" id="GO:0008324">
    <property type="term" value="F:monoatomic cation transmembrane transporter activity"/>
    <property type="evidence" value="ECO:0007669"/>
    <property type="project" value="InterPro"/>
</dbReference>
<proteinExistence type="predicted"/>
<dbReference type="PANTHER" id="PTHR43840:SF30">
    <property type="entry name" value="TRANSPORT PROTEIN, HYPOTHETICAL"/>
    <property type="match status" value="1"/>
</dbReference>
<gene>
    <name evidence="8" type="ordered locus">TUZN_1225</name>
</gene>
<dbReference type="SUPFAM" id="SSF161111">
    <property type="entry name" value="Cation efflux protein transmembrane domain-like"/>
    <property type="match status" value="1"/>
</dbReference>